<proteinExistence type="predicted"/>
<feature type="domain" description="Uroporphyrinogen decarboxylase (URO-D)" evidence="1">
    <location>
        <begin position="107"/>
        <end position="360"/>
    </location>
</feature>
<protein>
    <recommendedName>
        <fullName evidence="1">Uroporphyrinogen decarboxylase (URO-D) domain-containing protein</fullName>
    </recommendedName>
</protein>
<dbReference type="InterPro" id="IPR038071">
    <property type="entry name" value="UROD/MetE-like_sf"/>
</dbReference>
<name>A0A3A4NJS4_ABYX5</name>
<evidence type="ECO:0000313" key="3">
    <source>
        <dbReference type="Proteomes" id="UP000265882"/>
    </source>
</evidence>
<dbReference type="GO" id="GO:0006779">
    <property type="term" value="P:porphyrin-containing compound biosynthetic process"/>
    <property type="evidence" value="ECO:0007669"/>
    <property type="project" value="InterPro"/>
</dbReference>
<dbReference type="EMBL" id="QZKU01000134">
    <property type="protein sequence ID" value="RJP15574.1"/>
    <property type="molecule type" value="Genomic_DNA"/>
</dbReference>
<evidence type="ECO:0000259" key="1">
    <source>
        <dbReference type="Pfam" id="PF01208"/>
    </source>
</evidence>
<dbReference type="Gene3D" id="3.20.20.210">
    <property type="match status" value="1"/>
</dbReference>
<comment type="caution">
    <text evidence="2">The sequence shown here is derived from an EMBL/GenBank/DDBJ whole genome shotgun (WGS) entry which is preliminary data.</text>
</comment>
<sequence length="366" mass="42262">MNVRERFHATCRFEPVDRAFRFETIGFWNETIERWRGEGLPEDVETLTAFFYFEMGLRIPIFLGGGYNAGFSPAFEEQVFEETDNYRVLRTGYGSVIKEFKTGQSTLPQFLEFPVRDMRSFEDLKWRLDPASPERLGEDWDQNAALYNEADMPLYLYICGLFGLARHLLGFDNLMFAYYDSPKLIHAIGEQWAKLHTGIIEQMTASAKLDAIDFWEDMAYRNGPMIGPTLFKEFMSPYYRRVIDCVRSRGVEVFEVDTDGNVHTLIPLFLEVGVNKLLPFETQAGMDIRQVRQKYGKKLIIEGGLDKRALALGPTAIREEVESKVPALLKEGGYFPGIDHYVPPDVSLEDFEYFLKLVRDIGERTH</sequence>
<evidence type="ECO:0000313" key="2">
    <source>
        <dbReference type="EMBL" id="RJP15574.1"/>
    </source>
</evidence>
<accession>A0A3A4NJS4</accession>
<dbReference type="GO" id="GO:0004853">
    <property type="term" value="F:uroporphyrinogen decarboxylase activity"/>
    <property type="evidence" value="ECO:0007669"/>
    <property type="project" value="InterPro"/>
</dbReference>
<dbReference type="Pfam" id="PF01208">
    <property type="entry name" value="URO-D"/>
    <property type="match status" value="1"/>
</dbReference>
<organism evidence="2 3">
    <name type="scientific">Abyssobacteria bacterium (strain SURF_5)</name>
    <dbReference type="NCBI Taxonomy" id="2093360"/>
    <lineage>
        <taxon>Bacteria</taxon>
        <taxon>Pseudomonadati</taxon>
        <taxon>Candidatus Hydrogenedentota</taxon>
        <taxon>Candidatus Abyssobacteria</taxon>
    </lineage>
</organism>
<gene>
    <name evidence="2" type="ORF">C4520_20145</name>
</gene>
<dbReference type="SUPFAM" id="SSF51726">
    <property type="entry name" value="UROD/MetE-like"/>
    <property type="match status" value="1"/>
</dbReference>
<dbReference type="AlphaFoldDB" id="A0A3A4NJS4"/>
<reference evidence="2 3" key="1">
    <citation type="journal article" date="2017" name="ISME J.">
        <title>Energy and carbon metabolisms in a deep terrestrial subsurface fluid microbial community.</title>
        <authorList>
            <person name="Momper L."/>
            <person name="Jungbluth S.P."/>
            <person name="Lee M.D."/>
            <person name="Amend J.P."/>
        </authorList>
    </citation>
    <scope>NUCLEOTIDE SEQUENCE [LARGE SCALE GENOMIC DNA]</scope>
    <source>
        <strain evidence="2">SURF_5</strain>
    </source>
</reference>
<dbReference type="InterPro" id="IPR000257">
    <property type="entry name" value="Uroporphyrinogen_deCOase"/>
</dbReference>
<dbReference type="Proteomes" id="UP000265882">
    <property type="component" value="Unassembled WGS sequence"/>
</dbReference>